<keyword evidence="1" id="KW-0472">Membrane</keyword>
<organism evidence="2">
    <name type="scientific">virus sp. ctx9V1</name>
    <dbReference type="NCBI Taxonomy" id="2828001"/>
    <lineage>
        <taxon>Viruses</taxon>
    </lineage>
</organism>
<evidence type="ECO:0000313" key="2">
    <source>
        <dbReference type="EMBL" id="DAE29404.1"/>
    </source>
</evidence>
<feature type="transmembrane region" description="Helical" evidence="1">
    <location>
        <begin position="20"/>
        <end position="41"/>
    </location>
</feature>
<sequence length="58" mass="7234">MTVMETMNFRYQWIQLLVMIYQHLKLYLLKIYGILMVYLLINFGEYRTLIYLTHTRLI</sequence>
<reference evidence="2" key="1">
    <citation type="journal article" date="2021" name="Proc. Natl. Acad. Sci. U.S.A.">
        <title>A Catalog of Tens of Thousands of Viruses from Human Metagenomes Reveals Hidden Associations with Chronic Diseases.</title>
        <authorList>
            <person name="Tisza M.J."/>
            <person name="Buck C.B."/>
        </authorList>
    </citation>
    <scope>NUCLEOTIDE SEQUENCE</scope>
    <source>
        <strain evidence="2">Ctx9V1</strain>
    </source>
</reference>
<dbReference type="EMBL" id="BK059093">
    <property type="protein sequence ID" value="DAE29404.1"/>
    <property type="molecule type" value="Genomic_DNA"/>
</dbReference>
<name>A0A8S5REK4_9VIRU</name>
<accession>A0A8S5REK4</accession>
<keyword evidence="1" id="KW-1133">Transmembrane helix</keyword>
<proteinExistence type="predicted"/>
<evidence type="ECO:0000256" key="1">
    <source>
        <dbReference type="SAM" id="Phobius"/>
    </source>
</evidence>
<protein>
    <submittedName>
        <fullName evidence="2">Uncharacterized protein</fullName>
    </submittedName>
</protein>
<keyword evidence="1" id="KW-0812">Transmembrane</keyword>